<dbReference type="AlphaFoldDB" id="B9S5H7"/>
<dbReference type="InParanoid" id="B9S5H7"/>
<protein>
    <submittedName>
        <fullName evidence="1">Uncharacterized protein</fullName>
    </submittedName>
</protein>
<evidence type="ECO:0000313" key="2">
    <source>
        <dbReference type="Proteomes" id="UP000008311"/>
    </source>
</evidence>
<proteinExistence type="predicted"/>
<name>B9S5H7_RICCO</name>
<reference evidence="2" key="1">
    <citation type="journal article" date="2010" name="Nat. Biotechnol.">
        <title>Draft genome sequence of the oilseed species Ricinus communis.</title>
        <authorList>
            <person name="Chan A.P."/>
            <person name="Crabtree J."/>
            <person name="Zhao Q."/>
            <person name="Lorenzi H."/>
            <person name="Orvis J."/>
            <person name="Puiu D."/>
            <person name="Melake-Berhan A."/>
            <person name="Jones K.M."/>
            <person name="Redman J."/>
            <person name="Chen G."/>
            <person name="Cahoon E.B."/>
            <person name="Gedil M."/>
            <person name="Stanke M."/>
            <person name="Haas B.J."/>
            <person name="Wortman J.R."/>
            <person name="Fraser-Liggett C.M."/>
            <person name="Ravel J."/>
            <person name="Rabinowicz P.D."/>
        </authorList>
    </citation>
    <scope>NUCLEOTIDE SEQUENCE [LARGE SCALE GENOMIC DNA]</scope>
    <source>
        <strain evidence="2">cv. Hale</strain>
    </source>
</reference>
<sequence>MTWCNGQEGDRCIFERIDRMVCKKGWLDLFCKSRVFILSFEALTIDLSSPGSFKQAKHEECSAIIKDCWRLNSLDDNLVRELEAMSSYVNRKNWKKSRQIEKDLDVLLYKD</sequence>
<dbReference type="Proteomes" id="UP000008311">
    <property type="component" value="Unassembled WGS sequence"/>
</dbReference>
<accession>B9S5H7</accession>
<dbReference type="EMBL" id="EQ973874">
    <property type="protein sequence ID" value="EEF41102.1"/>
    <property type="molecule type" value="Genomic_DNA"/>
</dbReference>
<keyword evidence="2" id="KW-1185">Reference proteome</keyword>
<gene>
    <name evidence="1" type="ORF">RCOM_0976140</name>
</gene>
<organism evidence="1 2">
    <name type="scientific">Ricinus communis</name>
    <name type="common">Castor bean</name>
    <dbReference type="NCBI Taxonomy" id="3988"/>
    <lineage>
        <taxon>Eukaryota</taxon>
        <taxon>Viridiplantae</taxon>
        <taxon>Streptophyta</taxon>
        <taxon>Embryophyta</taxon>
        <taxon>Tracheophyta</taxon>
        <taxon>Spermatophyta</taxon>
        <taxon>Magnoliopsida</taxon>
        <taxon>eudicotyledons</taxon>
        <taxon>Gunneridae</taxon>
        <taxon>Pentapetalae</taxon>
        <taxon>rosids</taxon>
        <taxon>fabids</taxon>
        <taxon>Malpighiales</taxon>
        <taxon>Euphorbiaceae</taxon>
        <taxon>Acalyphoideae</taxon>
        <taxon>Acalypheae</taxon>
        <taxon>Ricinus</taxon>
    </lineage>
</organism>
<evidence type="ECO:0000313" key="1">
    <source>
        <dbReference type="EMBL" id="EEF41102.1"/>
    </source>
</evidence>